<protein>
    <submittedName>
        <fullName evidence="1">Uncharacterized protein</fullName>
    </submittedName>
</protein>
<proteinExistence type="predicted"/>
<evidence type="ECO:0000313" key="2">
    <source>
        <dbReference type="Proteomes" id="UP000612055"/>
    </source>
</evidence>
<dbReference type="AlphaFoldDB" id="A0A835YHQ0"/>
<keyword evidence="2" id="KW-1185">Reference proteome</keyword>
<comment type="caution">
    <text evidence="1">The sequence shown here is derived from an EMBL/GenBank/DDBJ whole genome shotgun (WGS) entry which is preliminary data.</text>
</comment>
<gene>
    <name evidence="1" type="ORF">HYH03_001196</name>
</gene>
<organism evidence="1 2">
    <name type="scientific">Edaphochlamys debaryana</name>
    <dbReference type="NCBI Taxonomy" id="47281"/>
    <lineage>
        <taxon>Eukaryota</taxon>
        <taxon>Viridiplantae</taxon>
        <taxon>Chlorophyta</taxon>
        <taxon>core chlorophytes</taxon>
        <taxon>Chlorophyceae</taxon>
        <taxon>CS clade</taxon>
        <taxon>Chlamydomonadales</taxon>
        <taxon>Chlamydomonadales incertae sedis</taxon>
        <taxon>Edaphochlamys</taxon>
    </lineage>
</organism>
<accession>A0A835YHQ0</accession>
<dbReference type="EMBL" id="JAEHOE010000002">
    <property type="protein sequence ID" value="KAG2501413.1"/>
    <property type="molecule type" value="Genomic_DNA"/>
</dbReference>
<sequence>MPTVADYGLLLACSGRAHTRWSRGHFPPVPPSPPPLPPQTVTNAVTTAKASIDKLDARSVQFARGSAVLSQDGDPVTVFWASSRLVDEEDGEFTLDFVYDAYYMVTSIEILGE</sequence>
<reference evidence="1" key="1">
    <citation type="journal article" date="2020" name="bioRxiv">
        <title>Comparative genomics of Chlamydomonas.</title>
        <authorList>
            <person name="Craig R.J."/>
            <person name="Hasan A.R."/>
            <person name="Ness R.W."/>
            <person name="Keightley P.D."/>
        </authorList>
    </citation>
    <scope>NUCLEOTIDE SEQUENCE</scope>
    <source>
        <strain evidence="1">CCAP 11/70</strain>
    </source>
</reference>
<name>A0A835YHQ0_9CHLO</name>
<dbReference type="Proteomes" id="UP000612055">
    <property type="component" value="Unassembled WGS sequence"/>
</dbReference>
<evidence type="ECO:0000313" key="1">
    <source>
        <dbReference type="EMBL" id="KAG2501413.1"/>
    </source>
</evidence>